<evidence type="ECO:0000313" key="3">
    <source>
        <dbReference type="Proteomes" id="UP001501147"/>
    </source>
</evidence>
<organism evidence="2 3">
    <name type="scientific">Streptomyces sanyensis</name>
    <dbReference type="NCBI Taxonomy" id="568869"/>
    <lineage>
        <taxon>Bacteria</taxon>
        <taxon>Bacillati</taxon>
        <taxon>Actinomycetota</taxon>
        <taxon>Actinomycetes</taxon>
        <taxon>Kitasatosporales</taxon>
        <taxon>Streptomycetaceae</taxon>
        <taxon>Streptomyces</taxon>
    </lineage>
</organism>
<evidence type="ECO:0000313" key="2">
    <source>
        <dbReference type="EMBL" id="GAA4759329.1"/>
    </source>
</evidence>
<dbReference type="EMBL" id="BAABJV010000001">
    <property type="protein sequence ID" value="GAA4759329.1"/>
    <property type="molecule type" value="Genomic_DNA"/>
</dbReference>
<dbReference type="Gene3D" id="3.30.950.30">
    <property type="entry name" value="Schlafen, AAA domain"/>
    <property type="match status" value="1"/>
</dbReference>
<proteinExistence type="predicted"/>
<dbReference type="Proteomes" id="UP001501147">
    <property type="component" value="Unassembled WGS sequence"/>
</dbReference>
<protein>
    <recommendedName>
        <fullName evidence="1">Schlafen AlbA-2 domain-containing protein</fullName>
    </recommendedName>
</protein>
<comment type="caution">
    <text evidence="2">The sequence shown here is derived from an EMBL/GenBank/DDBJ whole genome shotgun (WGS) entry which is preliminary data.</text>
</comment>
<gene>
    <name evidence="2" type="ORF">GCM10023329_00040</name>
</gene>
<dbReference type="RefSeq" id="WP_345607972.1">
    <property type="nucleotide sequence ID" value="NZ_BAABJV010000001.1"/>
</dbReference>
<reference evidence="3" key="1">
    <citation type="journal article" date="2019" name="Int. J. Syst. Evol. Microbiol.">
        <title>The Global Catalogue of Microorganisms (GCM) 10K type strain sequencing project: providing services to taxonomists for standard genome sequencing and annotation.</title>
        <authorList>
            <consortium name="The Broad Institute Genomics Platform"/>
            <consortium name="The Broad Institute Genome Sequencing Center for Infectious Disease"/>
            <person name="Wu L."/>
            <person name="Ma J."/>
        </authorList>
    </citation>
    <scope>NUCLEOTIDE SEQUENCE [LARGE SCALE GENOMIC DNA]</scope>
    <source>
        <strain evidence="3">JCM 18324</strain>
    </source>
</reference>
<sequence>MTSAASLFACRPADVTLERVRELVAIGQPESLTLEYKEKYTPKIPTSVAAMANSYGGLILVGVTERSVDDRIIGVPEDAIVQIVSGCHQTLEPPWEPEIIPVPLPESDGRMILVVRVDPAKASRPLLVQGAAPIRLHGRNALADRAGLARLINEAAPQAVAAGLRLPPADLPMDDQGKPMDDFLVRTGMFVPVDASATWRPLSERGVQAFADALNNSPLHQALFRWCASIGEGGMNPFHRSGFNRARKVRLLWQGGPNGAPAFPLEAVARVDLPDAYGAAVSHLQVSLQVVARFRHTFGRAVPLSVARLHELVDALTATLVDDKVTGALAALAGVDPLVVSQPLGLDFLSSTDMSELLAGSGLTSVPDAGTSRGANLLADPGVDQRDPAERRALVDSWLQQISQDAGLLGMEKVLEQLHDTSPAPQPRHPRRTNAL</sequence>
<dbReference type="InterPro" id="IPR007421">
    <property type="entry name" value="Schlafen_AlbA_2_dom"/>
</dbReference>
<dbReference type="Pfam" id="PF04326">
    <property type="entry name" value="SLFN_AlbA_2"/>
    <property type="match status" value="1"/>
</dbReference>
<accession>A0ABP8ZKL4</accession>
<name>A0ABP8ZKL4_9ACTN</name>
<feature type="domain" description="Schlafen AlbA-2" evidence="1">
    <location>
        <begin position="30"/>
        <end position="126"/>
    </location>
</feature>
<dbReference type="InterPro" id="IPR038461">
    <property type="entry name" value="Schlafen_AlbA_2_dom_sf"/>
</dbReference>
<keyword evidence="3" id="KW-1185">Reference proteome</keyword>
<evidence type="ECO:0000259" key="1">
    <source>
        <dbReference type="Pfam" id="PF04326"/>
    </source>
</evidence>